<feature type="region of interest" description="Disordered" evidence="4">
    <location>
        <begin position="224"/>
        <end position="255"/>
    </location>
</feature>
<dbReference type="GeneID" id="106052290"/>
<protein>
    <submittedName>
        <fullName evidence="7">Uncharacterized protein LOC106052290 isoform X1</fullName>
    </submittedName>
</protein>
<dbReference type="InterPro" id="IPR011990">
    <property type="entry name" value="TPR-like_helical_dom_sf"/>
</dbReference>
<evidence type="ECO:0000256" key="4">
    <source>
        <dbReference type="SAM" id="MobiDB-lite"/>
    </source>
</evidence>
<dbReference type="Gene3D" id="1.25.40.10">
    <property type="entry name" value="Tetratricopeptide repeat domain"/>
    <property type="match status" value="1"/>
</dbReference>
<evidence type="ECO:0000313" key="7">
    <source>
        <dbReference type="RefSeq" id="XP_055901471.1"/>
    </source>
</evidence>
<sequence>MKLLCTLSLNKRNQVWETGFHCIMAEQCKDEGNKCIKEGKHTEAIFHYTEAIRHEPNSAILYSNRALAFLKIDQLYLAMEDAQKAIKLEPSWPKGFYRKGEIEFKAGHYNKALLSYKQALTLDPADDGIIAAISKTNKEIAKDKKDAVRKPLVYTCLGFAVGIFIVAADQFIAVKPSIPHSILQVLLVLSCGGVGFMISKVHRYLVVSQRESLLEEPIDLLKEMDNTSKSNDSTSSSVPLDKSKPIKRKTQKGKA</sequence>
<dbReference type="Pfam" id="PF00515">
    <property type="entry name" value="TPR_1"/>
    <property type="match status" value="1"/>
</dbReference>
<feature type="compositionally biased region" description="Basic residues" evidence="4">
    <location>
        <begin position="245"/>
        <end position="255"/>
    </location>
</feature>
<feature type="repeat" description="TPR" evidence="3">
    <location>
        <begin position="59"/>
        <end position="92"/>
    </location>
</feature>
<feature type="transmembrane region" description="Helical" evidence="5">
    <location>
        <begin position="152"/>
        <end position="172"/>
    </location>
</feature>
<evidence type="ECO:0000256" key="3">
    <source>
        <dbReference type="PROSITE-ProRule" id="PRU00339"/>
    </source>
</evidence>
<dbReference type="PROSITE" id="PS50005">
    <property type="entry name" value="TPR"/>
    <property type="match status" value="2"/>
</dbReference>
<dbReference type="SUPFAM" id="SSF48452">
    <property type="entry name" value="TPR-like"/>
    <property type="match status" value="1"/>
</dbReference>
<evidence type="ECO:0000256" key="5">
    <source>
        <dbReference type="SAM" id="Phobius"/>
    </source>
</evidence>
<reference evidence="7" key="1">
    <citation type="submission" date="2025-08" db="UniProtKB">
        <authorList>
            <consortium name="RefSeq"/>
        </authorList>
    </citation>
    <scope>IDENTIFICATION</scope>
</reference>
<dbReference type="AlphaFoldDB" id="A0A9W3BPL9"/>
<dbReference type="RefSeq" id="XP_055901471.1">
    <property type="nucleotide sequence ID" value="XM_056045496.1"/>
</dbReference>
<keyword evidence="5" id="KW-0812">Transmembrane</keyword>
<feature type="repeat" description="TPR" evidence="3">
    <location>
        <begin position="93"/>
        <end position="126"/>
    </location>
</feature>
<keyword evidence="5" id="KW-1133">Transmembrane helix</keyword>
<dbReference type="GO" id="GO:0051879">
    <property type="term" value="F:Hsp90 protein binding"/>
    <property type="evidence" value="ECO:0007669"/>
    <property type="project" value="TreeGrafter"/>
</dbReference>
<evidence type="ECO:0000256" key="2">
    <source>
        <dbReference type="ARBA" id="ARBA00022803"/>
    </source>
</evidence>
<dbReference type="SMART" id="SM00028">
    <property type="entry name" value="TPR"/>
    <property type="match status" value="3"/>
</dbReference>
<evidence type="ECO:0000256" key="1">
    <source>
        <dbReference type="ARBA" id="ARBA00022737"/>
    </source>
</evidence>
<dbReference type="InterPro" id="IPR019734">
    <property type="entry name" value="TPR_rpt"/>
</dbReference>
<organism evidence="6 7">
    <name type="scientific">Biomphalaria glabrata</name>
    <name type="common">Bloodfluke planorb</name>
    <name type="synonym">Freshwater snail</name>
    <dbReference type="NCBI Taxonomy" id="6526"/>
    <lineage>
        <taxon>Eukaryota</taxon>
        <taxon>Metazoa</taxon>
        <taxon>Spiralia</taxon>
        <taxon>Lophotrochozoa</taxon>
        <taxon>Mollusca</taxon>
        <taxon>Gastropoda</taxon>
        <taxon>Heterobranchia</taxon>
        <taxon>Euthyneura</taxon>
        <taxon>Panpulmonata</taxon>
        <taxon>Hygrophila</taxon>
        <taxon>Lymnaeoidea</taxon>
        <taxon>Planorbidae</taxon>
        <taxon>Biomphalaria</taxon>
    </lineage>
</organism>
<dbReference type="PANTHER" id="PTHR22904:SF532">
    <property type="entry name" value="HEAT SHOCK PROTEIN STI1-LIKE PROTEIN"/>
    <property type="match status" value="1"/>
</dbReference>
<dbReference type="Proteomes" id="UP001165740">
    <property type="component" value="Chromosome 1"/>
</dbReference>
<keyword evidence="2 3" id="KW-0802">TPR repeat</keyword>
<feature type="transmembrane region" description="Helical" evidence="5">
    <location>
        <begin position="178"/>
        <end position="198"/>
    </location>
</feature>
<evidence type="ECO:0000313" key="6">
    <source>
        <dbReference type="Proteomes" id="UP001165740"/>
    </source>
</evidence>
<keyword evidence="6" id="KW-1185">Reference proteome</keyword>
<keyword evidence="1" id="KW-0677">Repeat</keyword>
<gene>
    <name evidence="7" type="primary">LOC106052290</name>
</gene>
<proteinExistence type="predicted"/>
<feature type="compositionally biased region" description="Low complexity" evidence="4">
    <location>
        <begin position="227"/>
        <end position="237"/>
    </location>
</feature>
<keyword evidence="5" id="KW-0472">Membrane</keyword>
<accession>A0A9W3BPL9</accession>
<name>A0A9W3BPL9_BIOGL</name>
<dbReference type="OrthoDB" id="10038545at2759"/>
<dbReference type="OMA" id="QPQWAKG"/>
<dbReference type="Pfam" id="PF13414">
    <property type="entry name" value="TPR_11"/>
    <property type="match status" value="1"/>
</dbReference>
<dbReference type="PANTHER" id="PTHR22904">
    <property type="entry name" value="TPR REPEAT CONTAINING PROTEIN"/>
    <property type="match status" value="1"/>
</dbReference>